<dbReference type="Proteomes" id="UP000198412">
    <property type="component" value="Unassembled WGS sequence"/>
</dbReference>
<accession>A0A238VE90</accession>
<dbReference type="GO" id="GO:0016829">
    <property type="term" value="F:lyase activity"/>
    <property type="evidence" value="ECO:0007669"/>
    <property type="project" value="UniProtKB-KW"/>
</dbReference>
<gene>
    <name evidence="3" type="ORF">SAMN04488111_0251</name>
</gene>
<organism evidence="3 4">
    <name type="scientific">Lutibacter flavus</name>
    <dbReference type="NCBI Taxonomy" id="691689"/>
    <lineage>
        <taxon>Bacteria</taxon>
        <taxon>Pseudomonadati</taxon>
        <taxon>Bacteroidota</taxon>
        <taxon>Flavobacteriia</taxon>
        <taxon>Flavobacteriales</taxon>
        <taxon>Flavobacteriaceae</taxon>
        <taxon>Lutibacter</taxon>
    </lineage>
</organism>
<keyword evidence="3" id="KW-0456">Lyase</keyword>
<feature type="region of interest" description="Disordered" evidence="1">
    <location>
        <begin position="70"/>
        <end position="98"/>
    </location>
</feature>
<dbReference type="InterPro" id="IPR013320">
    <property type="entry name" value="ConA-like_dom_sf"/>
</dbReference>
<proteinExistence type="predicted"/>
<name>A0A238VE90_9FLAO</name>
<dbReference type="Pfam" id="PF08787">
    <property type="entry name" value="Alginate_lyase2"/>
    <property type="match status" value="1"/>
</dbReference>
<dbReference type="EMBL" id="FZNX01000001">
    <property type="protein sequence ID" value="SNR31849.1"/>
    <property type="molecule type" value="Genomic_DNA"/>
</dbReference>
<dbReference type="OrthoDB" id="1113844at2"/>
<reference evidence="4" key="1">
    <citation type="submission" date="2017-06" db="EMBL/GenBank/DDBJ databases">
        <authorList>
            <person name="Varghese N."/>
            <person name="Submissions S."/>
        </authorList>
    </citation>
    <scope>NUCLEOTIDE SEQUENCE [LARGE SCALE GENOMIC DNA]</scope>
    <source>
        <strain evidence="4">DSM 27993</strain>
    </source>
</reference>
<evidence type="ECO:0000256" key="1">
    <source>
        <dbReference type="SAM" id="MobiDB-lite"/>
    </source>
</evidence>
<dbReference type="GO" id="GO:0005975">
    <property type="term" value="P:carbohydrate metabolic process"/>
    <property type="evidence" value="ECO:0007669"/>
    <property type="project" value="UniProtKB-ARBA"/>
</dbReference>
<dbReference type="InterPro" id="IPR014895">
    <property type="entry name" value="Alginate_lyase_2"/>
</dbReference>
<dbReference type="PROSITE" id="PS51257">
    <property type="entry name" value="PROKAR_LIPOPROTEIN"/>
    <property type="match status" value="1"/>
</dbReference>
<evidence type="ECO:0000313" key="4">
    <source>
        <dbReference type="Proteomes" id="UP000198412"/>
    </source>
</evidence>
<protein>
    <submittedName>
        <fullName evidence="3">Alginate lyase</fullName>
    </submittedName>
</protein>
<dbReference type="SUPFAM" id="SSF49899">
    <property type="entry name" value="Concanavalin A-like lectins/glucanases"/>
    <property type="match status" value="1"/>
</dbReference>
<dbReference type="RefSeq" id="WP_089376619.1">
    <property type="nucleotide sequence ID" value="NZ_FZNX01000001.1"/>
</dbReference>
<sequence>MNKEFFNKINYKKEPLFIVSKFLIILLLILSISCSKDEIIDDTENEIRLDTDNDGILDKDDECPNIFGTNALNGCPEEKEEEEEVDTSSDLDPSKSPSGNFDLSDWYLSIPENNGSGVATSIKENELNNNYSNSAYFYTAEDGGMVFKCPIAGYKTSSNTSYTRTELREMMRAGDTNISTSGINLNNWVFGSSTSSNKSKAGGYDGELTATLAVNYVTTTGDNSQVGRVIVGQIHASNNEPCRLYYRKLKGNSNGSIYFAHETESGSESWHALIGSKDNSASNPSDGIALNEKFSYSIKVVDNDLTVTISREGKSDVSKKIDMSSSNYADEYMYYKAGVYNQNKSGDDNDYVQATFYSLANTHTGYDH</sequence>
<keyword evidence="4" id="KW-1185">Reference proteome</keyword>
<dbReference type="GO" id="GO:0004553">
    <property type="term" value="F:hydrolase activity, hydrolyzing O-glycosyl compounds"/>
    <property type="evidence" value="ECO:0007669"/>
    <property type="project" value="UniProtKB-ARBA"/>
</dbReference>
<dbReference type="Gene3D" id="2.60.120.200">
    <property type="match status" value="1"/>
</dbReference>
<evidence type="ECO:0000259" key="2">
    <source>
        <dbReference type="Pfam" id="PF08787"/>
    </source>
</evidence>
<dbReference type="AlphaFoldDB" id="A0A238VE90"/>
<feature type="compositionally biased region" description="Acidic residues" evidence="1">
    <location>
        <begin position="78"/>
        <end position="89"/>
    </location>
</feature>
<evidence type="ECO:0000313" key="3">
    <source>
        <dbReference type="EMBL" id="SNR31849.1"/>
    </source>
</evidence>
<feature type="domain" description="Alginate lyase 2" evidence="2">
    <location>
        <begin position="101"/>
        <end position="363"/>
    </location>
</feature>